<organism evidence="2">
    <name type="scientific">Ixodes ricinus</name>
    <name type="common">Common tick</name>
    <name type="synonym">Acarus ricinus</name>
    <dbReference type="NCBI Taxonomy" id="34613"/>
    <lineage>
        <taxon>Eukaryota</taxon>
        <taxon>Metazoa</taxon>
        <taxon>Ecdysozoa</taxon>
        <taxon>Arthropoda</taxon>
        <taxon>Chelicerata</taxon>
        <taxon>Arachnida</taxon>
        <taxon>Acari</taxon>
        <taxon>Parasitiformes</taxon>
        <taxon>Ixodida</taxon>
        <taxon>Ixodoidea</taxon>
        <taxon>Ixodidae</taxon>
        <taxon>Ixodinae</taxon>
        <taxon>Ixodes</taxon>
    </lineage>
</organism>
<feature type="signal peptide" evidence="1">
    <location>
        <begin position="1"/>
        <end position="20"/>
    </location>
</feature>
<reference evidence="2" key="1">
    <citation type="submission" date="2019-12" db="EMBL/GenBank/DDBJ databases">
        <title>An insight into the sialome of adult female Ixodes ricinus ticks feeding for 6 days.</title>
        <authorList>
            <person name="Perner J."/>
            <person name="Ribeiro J.M.C."/>
        </authorList>
    </citation>
    <scope>NUCLEOTIDE SEQUENCE</scope>
    <source>
        <strain evidence="2">Semi-engorged</strain>
        <tissue evidence="2">Salivary glands</tissue>
    </source>
</reference>
<protein>
    <submittedName>
        <fullName evidence="2">Putative secreted protein</fullName>
    </submittedName>
</protein>
<sequence>MCIPDFTVHICCILLASTSGGIPEPSGNIVLYSLYCCEQPMYVMSLIPPARCMCFYVLNHRHWMGAYRLRH</sequence>
<evidence type="ECO:0000313" key="2">
    <source>
        <dbReference type="EMBL" id="MXU82838.1"/>
    </source>
</evidence>
<dbReference type="EMBL" id="GIFC01000755">
    <property type="protein sequence ID" value="MXU82838.1"/>
    <property type="molecule type" value="Transcribed_RNA"/>
</dbReference>
<name>A0A6B0TUC2_IXORI</name>
<evidence type="ECO:0000256" key="1">
    <source>
        <dbReference type="SAM" id="SignalP"/>
    </source>
</evidence>
<proteinExistence type="predicted"/>
<dbReference type="AlphaFoldDB" id="A0A6B0TUC2"/>
<accession>A0A6B0TUC2</accession>
<feature type="chain" id="PRO_5025471416" evidence="1">
    <location>
        <begin position="21"/>
        <end position="71"/>
    </location>
</feature>
<keyword evidence="1" id="KW-0732">Signal</keyword>